<dbReference type="SUPFAM" id="SSF57016">
    <property type="entry name" value="Plant lectins/antimicrobial peptides"/>
    <property type="match status" value="1"/>
</dbReference>
<dbReference type="InterPro" id="IPR001002">
    <property type="entry name" value="Chitin-bd_1"/>
</dbReference>
<evidence type="ECO:0000259" key="6">
    <source>
        <dbReference type="PROSITE" id="PS50941"/>
    </source>
</evidence>
<feature type="domain" description="LysM" evidence="7">
    <location>
        <begin position="203"/>
        <end position="249"/>
    </location>
</feature>
<keyword evidence="5" id="KW-0732">Signal</keyword>
<reference evidence="8" key="1">
    <citation type="submission" date="2016-12" db="EMBL/GenBank/DDBJ databases">
        <title>The genomes of Aspergillus section Nigri reveals drivers in fungal speciation.</title>
        <authorList>
            <consortium name="DOE Joint Genome Institute"/>
            <person name="Vesth T.C."/>
            <person name="Nybo J."/>
            <person name="Theobald S."/>
            <person name="Brandl J."/>
            <person name="Frisvad J.C."/>
            <person name="Nielsen K.F."/>
            <person name="Lyhne E.K."/>
            <person name="Kogle M.E."/>
            <person name="Kuo A."/>
            <person name="Riley R."/>
            <person name="Clum A."/>
            <person name="Nolan M."/>
            <person name="Lipzen A."/>
            <person name="Salamov A."/>
            <person name="Henrissat B."/>
            <person name="Wiebenga A."/>
            <person name="De vries R.P."/>
            <person name="Grigoriev I.V."/>
            <person name="Mortensen U.H."/>
            <person name="Andersen M.R."/>
            <person name="Baker S.E."/>
        </authorList>
    </citation>
    <scope>NUCLEOTIDE SEQUENCE</scope>
    <source>
        <strain evidence="8">CBS 122712</strain>
    </source>
</reference>
<evidence type="ECO:0000313" key="9">
    <source>
        <dbReference type="Proteomes" id="UP000246171"/>
    </source>
</evidence>
<accession>A0A317VPE4</accession>
<dbReference type="Gene3D" id="3.10.350.10">
    <property type="entry name" value="LysM domain"/>
    <property type="match status" value="3"/>
</dbReference>
<dbReference type="SMART" id="SM00257">
    <property type="entry name" value="LysM"/>
    <property type="match status" value="3"/>
</dbReference>
<comment type="caution">
    <text evidence="8">The sequence shown here is derived from an EMBL/GenBank/DDBJ whole genome shotgun (WGS) entry which is preliminary data.</text>
</comment>
<dbReference type="Gene3D" id="3.30.60.10">
    <property type="entry name" value="Endochitinase-like"/>
    <property type="match status" value="1"/>
</dbReference>
<dbReference type="InterPro" id="IPR036779">
    <property type="entry name" value="LysM_dom_sf"/>
</dbReference>
<dbReference type="AlphaFoldDB" id="A0A317VPE4"/>
<dbReference type="PROSITE" id="PS50941">
    <property type="entry name" value="CHIT_BIND_I_2"/>
    <property type="match status" value="1"/>
</dbReference>
<dbReference type="CDD" id="cd11618">
    <property type="entry name" value="ChtBD1_1"/>
    <property type="match status" value="1"/>
</dbReference>
<evidence type="ECO:0000256" key="5">
    <source>
        <dbReference type="SAM" id="SignalP"/>
    </source>
</evidence>
<keyword evidence="2" id="KW-0843">Virulence</keyword>
<keyword evidence="3" id="KW-1015">Disulfide bond</keyword>
<evidence type="ECO:0008006" key="10">
    <source>
        <dbReference type="Google" id="ProtNLM"/>
    </source>
</evidence>
<dbReference type="EMBL" id="MSFU01000009">
    <property type="protein sequence ID" value="PWY75795.1"/>
    <property type="molecule type" value="Genomic_DNA"/>
</dbReference>
<dbReference type="SUPFAM" id="SSF54106">
    <property type="entry name" value="LysM domain"/>
    <property type="match status" value="1"/>
</dbReference>
<comment type="caution">
    <text evidence="3">Lacks conserved residue(s) required for the propagation of feature annotation.</text>
</comment>
<name>A0A317VPE4_ASPEC</name>
<dbReference type="PANTHER" id="PTHR34997">
    <property type="entry name" value="AM15"/>
    <property type="match status" value="1"/>
</dbReference>
<evidence type="ECO:0000256" key="4">
    <source>
        <dbReference type="SAM" id="MobiDB-lite"/>
    </source>
</evidence>
<dbReference type="PROSITE" id="PS51782">
    <property type="entry name" value="LYSM"/>
    <property type="match status" value="3"/>
</dbReference>
<evidence type="ECO:0000313" key="8">
    <source>
        <dbReference type="EMBL" id="PWY75795.1"/>
    </source>
</evidence>
<dbReference type="InterPro" id="IPR036861">
    <property type="entry name" value="Endochitinase-like_sf"/>
</dbReference>
<feature type="domain" description="LysM" evidence="7">
    <location>
        <begin position="58"/>
        <end position="103"/>
    </location>
</feature>
<feature type="chain" id="PRO_5016443984" description="Chitin-binding type-1 domain-containing protein" evidence="5">
    <location>
        <begin position="26"/>
        <end position="555"/>
    </location>
</feature>
<dbReference type="GeneID" id="37059322"/>
<dbReference type="InterPro" id="IPR018392">
    <property type="entry name" value="LysM"/>
</dbReference>
<evidence type="ECO:0000259" key="7">
    <source>
        <dbReference type="PROSITE" id="PS51782"/>
    </source>
</evidence>
<feature type="domain" description="LysM" evidence="7">
    <location>
        <begin position="108"/>
        <end position="158"/>
    </location>
</feature>
<feature type="domain" description="Chitin-binding type-1" evidence="6">
    <location>
        <begin position="433"/>
        <end position="479"/>
    </location>
</feature>
<dbReference type="InterPro" id="IPR052210">
    <property type="entry name" value="LysM1-like"/>
</dbReference>
<proteinExistence type="predicted"/>
<dbReference type="PANTHER" id="PTHR34997:SF1">
    <property type="entry name" value="PEPTIDOGLYCAN-BINDING LYSIN DOMAIN"/>
    <property type="match status" value="1"/>
</dbReference>
<keyword evidence="9" id="KW-1185">Reference proteome</keyword>
<organism evidence="8 9">
    <name type="scientific">Aspergillus eucalypticola (strain CBS 122712 / IBT 29274)</name>
    <dbReference type="NCBI Taxonomy" id="1448314"/>
    <lineage>
        <taxon>Eukaryota</taxon>
        <taxon>Fungi</taxon>
        <taxon>Dikarya</taxon>
        <taxon>Ascomycota</taxon>
        <taxon>Pezizomycotina</taxon>
        <taxon>Eurotiomycetes</taxon>
        <taxon>Eurotiomycetidae</taxon>
        <taxon>Eurotiales</taxon>
        <taxon>Aspergillaceae</taxon>
        <taxon>Aspergillus</taxon>
        <taxon>Aspergillus subgen. Circumdati</taxon>
    </lineage>
</organism>
<gene>
    <name evidence="8" type="ORF">BO83DRAFT_463518</name>
</gene>
<dbReference type="VEuPathDB" id="FungiDB:BO83DRAFT_463518"/>
<feature type="disulfide bond" evidence="3">
    <location>
        <begin position="452"/>
        <end position="466"/>
    </location>
</feature>
<protein>
    <recommendedName>
        <fullName evidence="10">Chitin-binding type-1 domain-containing protein</fullName>
    </recommendedName>
</protein>
<feature type="region of interest" description="Disordered" evidence="4">
    <location>
        <begin position="402"/>
        <end position="432"/>
    </location>
</feature>
<keyword evidence="1 3" id="KW-0147">Chitin-binding</keyword>
<feature type="region of interest" description="Disordered" evidence="4">
    <location>
        <begin position="536"/>
        <end position="555"/>
    </location>
</feature>
<dbReference type="Pfam" id="PF01476">
    <property type="entry name" value="LysM"/>
    <property type="match status" value="1"/>
</dbReference>
<dbReference type="CDD" id="cd00118">
    <property type="entry name" value="LysM"/>
    <property type="match status" value="2"/>
</dbReference>
<dbReference type="RefSeq" id="XP_025389325.1">
    <property type="nucleotide sequence ID" value="XM_025537360.1"/>
</dbReference>
<sequence>MALVRQLCAAMIASSWLIFTLTAHAFSSTVATASVTSGTVSQSSAATSRCNVSDPNVDLYTVQGNETCVDISLASNVSTPLLADLNALGVGCQYLTANKTLCLPGTCSIYLVQPNDTCASILSNISRKVSLPIFRSWNPRVNSQCSNLNTLVDQYICLRNTDSRGTTVPQAVYLFQQPFLYGLPVPHPIPSNAVTTSNTDCGYWHTIQINETCDTVTEMFGISKTDFYFLNTQLGNSCSSLWQGNSYCVQAVGNINTYAGYSTTSWTAYTTLASTINLNATVTANRTTTWLLPTSPTFATVTATYNNTVWEMTQNYTLCRQAMAYYNISADDSLTSEMLTNDAFMEEYDRICLLGLSKPLPTQAFNTSISLMTSMTETESYTSQMIATATARLTASMSSASATNSASTTTTSSVTQSSEATSTASSSVNTSPDGTCGESTGYSCTNSQFGNCCSKFGYCGSTSDYCETNCDPGYGECRASSIASSLTPTSASTATPTPTANISPNAFMVTVNRPATIVPPNPAITPMENALLETETSECLSTSRSTNHRDADPHY</sequence>
<dbReference type="Proteomes" id="UP000246171">
    <property type="component" value="Unassembled WGS sequence"/>
</dbReference>
<dbReference type="OrthoDB" id="5985073at2759"/>
<feature type="compositionally biased region" description="Low complexity" evidence="4">
    <location>
        <begin position="402"/>
        <end position="431"/>
    </location>
</feature>
<feature type="signal peptide" evidence="5">
    <location>
        <begin position="1"/>
        <end position="25"/>
    </location>
</feature>
<evidence type="ECO:0000256" key="2">
    <source>
        <dbReference type="ARBA" id="ARBA00023026"/>
    </source>
</evidence>
<evidence type="ECO:0000256" key="3">
    <source>
        <dbReference type="PROSITE-ProRule" id="PRU00261"/>
    </source>
</evidence>
<evidence type="ECO:0000256" key="1">
    <source>
        <dbReference type="ARBA" id="ARBA00022669"/>
    </source>
</evidence>
<dbReference type="GO" id="GO:0008061">
    <property type="term" value="F:chitin binding"/>
    <property type="evidence" value="ECO:0007669"/>
    <property type="project" value="UniProtKB-UniRule"/>
</dbReference>